<protein>
    <recommendedName>
        <fullName evidence="3">AB hydrolase-1 domain-containing protein</fullName>
    </recommendedName>
</protein>
<dbReference type="SUPFAM" id="SSF53474">
    <property type="entry name" value="alpha/beta-Hydrolases"/>
    <property type="match status" value="1"/>
</dbReference>
<dbReference type="Proteomes" id="UP000377595">
    <property type="component" value="Unassembled WGS sequence"/>
</dbReference>
<reference evidence="1 2" key="1">
    <citation type="submission" date="2019-10" db="EMBL/GenBank/DDBJ databases">
        <title>Whole genome shotgun sequence of Acrocarpospora pleiomorpha NBRC 16267.</title>
        <authorList>
            <person name="Ichikawa N."/>
            <person name="Kimura A."/>
            <person name="Kitahashi Y."/>
            <person name="Komaki H."/>
            <person name="Oguchi A."/>
        </authorList>
    </citation>
    <scope>NUCLEOTIDE SEQUENCE [LARGE SCALE GENOMIC DNA]</scope>
    <source>
        <strain evidence="1 2">NBRC 16267</strain>
    </source>
</reference>
<comment type="caution">
    <text evidence="1">The sequence shown here is derived from an EMBL/GenBank/DDBJ whole genome shotgun (WGS) entry which is preliminary data.</text>
</comment>
<accession>A0A5M3XVL1</accession>
<proteinExistence type="predicted"/>
<gene>
    <name evidence="1" type="ORF">Aple_081240</name>
</gene>
<dbReference type="RefSeq" id="WP_155350015.1">
    <property type="nucleotide sequence ID" value="NZ_BAAAHM010000027.1"/>
</dbReference>
<dbReference type="Gene3D" id="3.40.50.1820">
    <property type="entry name" value="alpha/beta hydrolase"/>
    <property type="match status" value="1"/>
</dbReference>
<sequence length="108" mass="11641">MSRRAPRPDLAAVRAGQAYHAEVNEHFTPQFQRLDLTEELRSYPHSGLVMVGEFDPLVPAESAAATAAAFGGELRVVPDAAHDLLVDAPDALIDALRQTLDSAGVDHR</sequence>
<keyword evidence="2" id="KW-1185">Reference proteome</keyword>
<evidence type="ECO:0000313" key="2">
    <source>
        <dbReference type="Proteomes" id="UP000377595"/>
    </source>
</evidence>
<dbReference type="EMBL" id="BLAF01000064">
    <property type="protein sequence ID" value="GES25225.1"/>
    <property type="molecule type" value="Genomic_DNA"/>
</dbReference>
<evidence type="ECO:0008006" key="3">
    <source>
        <dbReference type="Google" id="ProtNLM"/>
    </source>
</evidence>
<evidence type="ECO:0000313" key="1">
    <source>
        <dbReference type="EMBL" id="GES25225.1"/>
    </source>
</evidence>
<dbReference type="AlphaFoldDB" id="A0A5M3XVL1"/>
<dbReference type="OrthoDB" id="2645723at2"/>
<organism evidence="1 2">
    <name type="scientific">Acrocarpospora pleiomorpha</name>
    <dbReference type="NCBI Taxonomy" id="90975"/>
    <lineage>
        <taxon>Bacteria</taxon>
        <taxon>Bacillati</taxon>
        <taxon>Actinomycetota</taxon>
        <taxon>Actinomycetes</taxon>
        <taxon>Streptosporangiales</taxon>
        <taxon>Streptosporangiaceae</taxon>
        <taxon>Acrocarpospora</taxon>
    </lineage>
</organism>
<dbReference type="InterPro" id="IPR029058">
    <property type="entry name" value="AB_hydrolase_fold"/>
</dbReference>
<name>A0A5M3XVL1_9ACTN</name>